<dbReference type="SUPFAM" id="SSF53335">
    <property type="entry name" value="S-adenosyl-L-methionine-dependent methyltransferases"/>
    <property type="match status" value="1"/>
</dbReference>
<organism evidence="3 4">
    <name type="scientific">Rhizobium jaguaris</name>
    <dbReference type="NCBI Taxonomy" id="1312183"/>
    <lineage>
        <taxon>Bacteria</taxon>
        <taxon>Pseudomonadati</taxon>
        <taxon>Pseudomonadota</taxon>
        <taxon>Alphaproteobacteria</taxon>
        <taxon>Hyphomicrobiales</taxon>
        <taxon>Rhizobiaceae</taxon>
        <taxon>Rhizobium/Agrobacterium group</taxon>
        <taxon>Rhizobium</taxon>
    </lineage>
</organism>
<dbReference type="RefSeq" id="WP_120706229.1">
    <property type="nucleotide sequence ID" value="NZ_CP032694.1"/>
</dbReference>
<keyword evidence="4" id="KW-1185">Reference proteome</keyword>
<feature type="domain" description="Methyltransferase" evidence="2">
    <location>
        <begin position="49"/>
        <end position="146"/>
    </location>
</feature>
<evidence type="ECO:0000313" key="4">
    <source>
        <dbReference type="Proteomes" id="UP000282195"/>
    </source>
</evidence>
<accession>A0A387FYU3</accession>
<evidence type="ECO:0000256" key="1">
    <source>
        <dbReference type="SAM" id="MobiDB-lite"/>
    </source>
</evidence>
<reference evidence="3 4" key="1">
    <citation type="submission" date="2018-10" db="EMBL/GenBank/DDBJ databases">
        <title>Rhizobium etli, R. leguminosarum and a new Rhizobium genospecies from Phaseolus dumosus.</title>
        <authorList>
            <person name="Ramirez-Puebla S.T."/>
            <person name="Rogel-Hernandez M.A."/>
            <person name="Guerrero G."/>
            <person name="Ormeno-Orrillo E."/>
            <person name="Martinez-Romero J.C."/>
            <person name="Negrete-Yankelevich S."/>
            <person name="Martinez-Romero E."/>
        </authorList>
    </citation>
    <scope>NUCLEOTIDE SEQUENCE [LARGE SCALE GENOMIC DNA]</scope>
    <source>
        <strain evidence="3 4">CCGE525</strain>
    </source>
</reference>
<evidence type="ECO:0000259" key="2">
    <source>
        <dbReference type="Pfam" id="PF13649"/>
    </source>
</evidence>
<gene>
    <name evidence="3" type="ORF">CCGE525_03360</name>
</gene>
<dbReference type="AlphaFoldDB" id="A0A387FYU3"/>
<dbReference type="KEGG" id="rjg:CCGE525_03360"/>
<keyword evidence="3" id="KW-0808">Transferase</keyword>
<dbReference type="EMBL" id="CP032694">
    <property type="protein sequence ID" value="AYG61274.1"/>
    <property type="molecule type" value="Genomic_DNA"/>
</dbReference>
<dbReference type="OrthoDB" id="9805585at2"/>
<protein>
    <submittedName>
        <fullName evidence="3">Methyltransferase domain-containing protein</fullName>
    </submittedName>
</protein>
<sequence length="232" mass="24637">MTAKTTCADFVQFFRSWVRDPKRVSAIAPSGERLARLMTQEIEPLDGPILELGPGTGVFTRALLARGIPESDLTLIEFGEEFAVQLRGRFPEARVVQMDAAQLAECGLFAEAPFGAVVSGLPLLSMSPGTITAIVGGAFATMRSGGAFYQFTYGPRCPVPRSILDRLGLKAVRVGGTIRNLPPAGVYRISRGKPLEISIDRSKYPSTEEDAGIAAHTAETGAADVGRPEAGA</sequence>
<dbReference type="Gene3D" id="3.40.50.150">
    <property type="entry name" value="Vaccinia Virus protein VP39"/>
    <property type="match status" value="1"/>
</dbReference>
<dbReference type="InterPro" id="IPR029063">
    <property type="entry name" value="SAM-dependent_MTases_sf"/>
</dbReference>
<keyword evidence="3" id="KW-0489">Methyltransferase</keyword>
<proteinExistence type="predicted"/>
<dbReference type="GO" id="GO:0008168">
    <property type="term" value="F:methyltransferase activity"/>
    <property type="evidence" value="ECO:0007669"/>
    <property type="project" value="UniProtKB-KW"/>
</dbReference>
<feature type="region of interest" description="Disordered" evidence="1">
    <location>
        <begin position="204"/>
        <end position="232"/>
    </location>
</feature>
<name>A0A387FYU3_9HYPH</name>
<dbReference type="FunFam" id="3.40.50.150:FF:000346">
    <property type="entry name" value="Phospholipid N-methyltransferase"/>
    <property type="match status" value="1"/>
</dbReference>
<dbReference type="CDD" id="cd02440">
    <property type="entry name" value="AdoMet_MTases"/>
    <property type="match status" value="1"/>
</dbReference>
<dbReference type="GO" id="GO:0032259">
    <property type="term" value="P:methylation"/>
    <property type="evidence" value="ECO:0007669"/>
    <property type="project" value="UniProtKB-KW"/>
</dbReference>
<dbReference type="Pfam" id="PF13649">
    <property type="entry name" value="Methyltransf_25"/>
    <property type="match status" value="1"/>
</dbReference>
<evidence type="ECO:0000313" key="3">
    <source>
        <dbReference type="EMBL" id="AYG61274.1"/>
    </source>
</evidence>
<dbReference type="Proteomes" id="UP000282195">
    <property type="component" value="Chromosome"/>
</dbReference>
<dbReference type="InterPro" id="IPR041698">
    <property type="entry name" value="Methyltransf_25"/>
</dbReference>